<comment type="caution">
    <text evidence="2">The sequence shown here is derived from an EMBL/GenBank/DDBJ whole genome shotgun (WGS) entry which is preliminary data.</text>
</comment>
<feature type="domain" description="APCDD1" evidence="1">
    <location>
        <begin position="2"/>
        <end position="32"/>
    </location>
</feature>
<name>A0A5N5T7N1_9CRUS</name>
<gene>
    <name evidence="2" type="ORF">Anas_06994</name>
</gene>
<protein>
    <recommendedName>
        <fullName evidence="1">APCDD1 domain-containing protein</fullName>
    </recommendedName>
</protein>
<evidence type="ECO:0000313" key="3">
    <source>
        <dbReference type="Proteomes" id="UP000326759"/>
    </source>
</evidence>
<sequence>MKELFLGDLHTDSTKQKQYRPTAYQYPLRSKDCIKSSIHDHIYKQSFQNIAEMKYFDKIALNRIQ</sequence>
<organism evidence="2 3">
    <name type="scientific">Armadillidium nasatum</name>
    <dbReference type="NCBI Taxonomy" id="96803"/>
    <lineage>
        <taxon>Eukaryota</taxon>
        <taxon>Metazoa</taxon>
        <taxon>Ecdysozoa</taxon>
        <taxon>Arthropoda</taxon>
        <taxon>Crustacea</taxon>
        <taxon>Multicrustacea</taxon>
        <taxon>Malacostraca</taxon>
        <taxon>Eumalacostraca</taxon>
        <taxon>Peracarida</taxon>
        <taxon>Isopoda</taxon>
        <taxon>Oniscidea</taxon>
        <taxon>Crinocheta</taxon>
        <taxon>Armadillidiidae</taxon>
        <taxon>Armadillidium</taxon>
    </lineage>
</organism>
<dbReference type="EMBL" id="SEYY01008051">
    <property type="protein sequence ID" value="KAB7502277.1"/>
    <property type="molecule type" value="Genomic_DNA"/>
</dbReference>
<dbReference type="InterPro" id="IPR029405">
    <property type="entry name" value="APCDD1_dom"/>
</dbReference>
<dbReference type="Proteomes" id="UP000326759">
    <property type="component" value="Unassembled WGS sequence"/>
</dbReference>
<keyword evidence="3" id="KW-1185">Reference proteome</keyword>
<dbReference type="OrthoDB" id="5985602at2759"/>
<dbReference type="AlphaFoldDB" id="A0A5N5T7N1"/>
<accession>A0A5N5T7N1</accession>
<evidence type="ECO:0000313" key="2">
    <source>
        <dbReference type="EMBL" id="KAB7502277.1"/>
    </source>
</evidence>
<proteinExistence type="predicted"/>
<dbReference type="Pfam" id="PF14921">
    <property type="entry name" value="APCDDC"/>
    <property type="match status" value="1"/>
</dbReference>
<evidence type="ECO:0000259" key="1">
    <source>
        <dbReference type="Pfam" id="PF14921"/>
    </source>
</evidence>
<reference evidence="2 3" key="1">
    <citation type="journal article" date="2019" name="PLoS Biol.">
        <title>Sex chromosomes control vertical transmission of feminizing Wolbachia symbionts in an isopod.</title>
        <authorList>
            <person name="Becking T."/>
            <person name="Chebbi M.A."/>
            <person name="Giraud I."/>
            <person name="Moumen B."/>
            <person name="Laverre T."/>
            <person name="Caubet Y."/>
            <person name="Peccoud J."/>
            <person name="Gilbert C."/>
            <person name="Cordaux R."/>
        </authorList>
    </citation>
    <scope>NUCLEOTIDE SEQUENCE [LARGE SCALE GENOMIC DNA]</scope>
    <source>
        <strain evidence="2">ANa2</strain>
        <tissue evidence="2">Whole body excluding digestive tract and cuticle</tissue>
    </source>
</reference>